<organism evidence="3 4">
    <name type="scientific">Nocardioides seonyuensis</name>
    <dbReference type="NCBI Taxonomy" id="2518371"/>
    <lineage>
        <taxon>Bacteria</taxon>
        <taxon>Bacillati</taxon>
        <taxon>Actinomycetota</taxon>
        <taxon>Actinomycetes</taxon>
        <taxon>Propionibacteriales</taxon>
        <taxon>Nocardioidaceae</taxon>
        <taxon>Nocardioides</taxon>
    </lineage>
</organism>
<dbReference type="CDD" id="cd17470">
    <property type="entry name" value="T3SS_Flik_C"/>
    <property type="match status" value="1"/>
</dbReference>
<proteinExistence type="predicted"/>
<dbReference type="KEGG" id="nsn:EXE58_07085"/>
<keyword evidence="3" id="KW-0966">Cell projection</keyword>
<dbReference type="Proteomes" id="UP000294853">
    <property type="component" value="Chromosome"/>
</dbReference>
<dbReference type="Gene3D" id="3.30.750.140">
    <property type="match status" value="1"/>
</dbReference>
<dbReference type="AlphaFoldDB" id="A0A4P7IGN5"/>
<feature type="region of interest" description="Disordered" evidence="1">
    <location>
        <begin position="157"/>
        <end position="254"/>
    </location>
</feature>
<evidence type="ECO:0000313" key="4">
    <source>
        <dbReference type="Proteomes" id="UP000294853"/>
    </source>
</evidence>
<dbReference type="Pfam" id="PF02120">
    <property type="entry name" value="Flg_hook"/>
    <property type="match status" value="1"/>
</dbReference>
<dbReference type="InterPro" id="IPR038610">
    <property type="entry name" value="FliK-like_C_sf"/>
</dbReference>
<protein>
    <submittedName>
        <fullName evidence="3">Flagellar hook-length control protein FliK</fullName>
    </submittedName>
</protein>
<evidence type="ECO:0000313" key="3">
    <source>
        <dbReference type="EMBL" id="QBX55237.1"/>
    </source>
</evidence>
<dbReference type="EMBL" id="CP038436">
    <property type="protein sequence ID" value="QBX55237.1"/>
    <property type="molecule type" value="Genomic_DNA"/>
</dbReference>
<feature type="compositionally biased region" description="Low complexity" evidence="1">
    <location>
        <begin position="1"/>
        <end position="23"/>
    </location>
</feature>
<dbReference type="OrthoDB" id="3791041at2"/>
<dbReference type="InterPro" id="IPR021136">
    <property type="entry name" value="Flagellar_hook_control-like_C"/>
</dbReference>
<keyword evidence="3" id="KW-0969">Cilium</keyword>
<reference evidence="3 4" key="1">
    <citation type="submission" date="2019-03" db="EMBL/GenBank/DDBJ databases">
        <title>Three New Species of Nocardioides, Nocardioides euryhalodurans sp. nov., Nocardioides seonyuensis sp. nov. and Nocardioides eburneoflavus sp. nov. Iolated from Soil.</title>
        <authorList>
            <person name="Roh S.G."/>
            <person name="Lee C."/>
            <person name="Kim M.-K."/>
            <person name="Kim S.B."/>
        </authorList>
    </citation>
    <scope>NUCLEOTIDE SEQUENCE [LARGE SCALE GENOMIC DNA]</scope>
    <source>
        <strain evidence="3 4">MMS17-SY207-3</strain>
    </source>
</reference>
<feature type="domain" description="Flagellar hook-length control protein-like C-terminal" evidence="2">
    <location>
        <begin position="267"/>
        <end position="339"/>
    </location>
</feature>
<dbReference type="RefSeq" id="WP_135267213.1">
    <property type="nucleotide sequence ID" value="NZ_CP038436.1"/>
</dbReference>
<feature type="compositionally biased region" description="Low complexity" evidence="1">
    <location>
        <begin position="174"/>
        <end position="184"/>
    </location>
</feature>
<evidence type="ECO:0000259" key="2">
    <source>
        <dbReference type="Pfam" id="PF02120"/>
    </source>
</evidence>
<keyword evidence="3" id="KW-0282">Flagellum</keyword>
<keyword evidence="4" id="KW-1185">Reference proteome</keyword>
<accession>A0A4P7IGN5</accession>
<feature type="compositionally biased region" description="Basic and acidic residues" evidence="1">
    <location>
        <begin position="377"/>
        <end position="386"/>
    </location>
</feature>
<gene>
    <name evidence="3" type="ORF">EXE58_07085</name>
</gene>
<name>A0A4P7IGN5_9ACTN</name>
<evidence type="ECO:0000256" key="1">
    <source>
        <dbReference type="SAM" id="MobiDB-lite"/>
    </source>
</evidence>
<sequence length="421" mass="41070">MSITPMTTASTVAPATSTGEAGAAEGGPADGTFAALVSSLLGEGQPTPAGTGAAEAVVVPPVVSEGETVEPTAAEGTPAAGDEQVVAPVATPLWATLATPLVPTPVTAAPSGLPSADESVDSGTVAAEGTVAGDPLATARAQTQSTSTTATPAVVAAAGQPGLPGTDQGAAVEGPSTSTPGSTTDVAAPASADTSQREPGDQPPAAAAPARASENEAAPAPAPAPTGVAPAAAASAPATTPTTTSGTDAARPVPVVSQLAPEVTRMVSRGNGVHHVTMLLQPEALGEVRVTLTVRNGEVLVRLAAGDDAQRALLEGAPELRRVLELAGTGDARVVVRDLPSATPGSQQGWPSPERSAHPDSSGAFGSGGDTNASGRGRTDDQDQHARTRGGSTARDGLTDGAHPLRPNPVTDASRGIDLTM</sequence>
<feature type="region of interest" description="Disordered" evidence="1">
    <location>
        <begin position="1"/>
        <end position="31"/>
    </location>
</feature>
<feature type="region of interest" description="Disordered" evidence="1">
    <location>
        <begin position="340"/>
        <end position="421"/>
    </location>
</feature>
<feature type="compositionally biased region" description="Low complexity" evidence="1">
    <location>
        <begin position="203"/>
        <end position="250"/>
    </location>
</feature>